<evidence type="ECO:0000313" key="9">
    <source>
        <dbReference type="EMBL" id="KCZ91302.1"/>
    </source>
</evidence>
<dbReference type="GO" id="GO:0016020">
    <property type="term" value="C:membrane"/>
    <property type="evidence" value="ECO:0007669"/>
    <property type="project" value="GOC"/>
</dbReference>
<protein>
    <recommendedName>
        <fullName evidence="8">Fatty acid hydroxylase domain-containing protein</fullName>
    </recommendedName>
</protein>
<dbReference type="GO" id="GO:0006643">
    <property type="term" value="P:membrane lipid metabolic process"/>
    <property type="evidence" value="ECO:0007669"/>
    <property type="project" value="TreeGrafter"/>
</dbReference>
<dbReference type="InterPro" id="IPR051689">
    <property type="entry name" value="Sterol_desaturase/TMEM195"/>
</dbReference>
<dbReference type="EMBL" id="ARYJ01000001">
    <property type="protein sequence ID" value="KCZ91302.1"/>
    <property type="molecule type" value="Genomic_DNA"/>
</dbReference>
<dbReference type="eggNOG" id="COG3000">
    <property type="taxonomic scope" value="Bacteria"/>
</dbReference>
<dbReference type="Proteomes" id="UP000024816">
    <property type="component" value="Unassembled WGS sequence"/>
</dbReference>
<dbReference type="PANTHER" id="PTHR21624">
    <property type="entry name" value="STEROL DESATURASE-RELATED PROTEIN"/>
    <property type="match status" value="1"/>
</dbReference>
<dbReference type="Pfam" id="PF04116">
    <property type="entry name" value="FA_hydroxylase"/>
    <property type="match status" value="1"/>
</dbReference>
<dbReference type="GO" id="GO:0012505">
    <property type="term" value="C:endomembrane system"/>
    <property type="evidence" value="ECO:0007669"/>
    <property type="project" value="UniProtKB-SubCell"/>
</dbReference>
<feature type="transmembrane region" description="Helical" evidence="7">
    <location>
        <begin position="56"/>
        <end position="75"/>
    </location>
</feature>
<feature type="domain" description="Fatty acid hydroxylase" evidence="8">
    <location>
        <begin position="86"/>
        <end position="235"/>
    </location>
</feature>
<dbReference type="OrthoDB" id="9770329at2"/>
<evidence type="ECO:0000256" key="2">
    <source>
        <dbReference type="ARBA" id="ARBA00022692"/>
    </source>
</evidence>
<dbReference type="GO" id="GO:0050479">
    <property type="term" value="F:glyceryl-ether monooxygenase activity"/>
    <property type="evidence" value="ECO:0007669"/>
    <property type="project" value="TreeGrafter"/>
</dbReference>
<reference evidence="9 10" key="1">
    <citation type="journal article" date="2014" name="Antonie Van Leeuwenhoek">
        <title>Hyphomonas beringensis sp. nov. and Hyphomonas chukchiensis sp. nov., isolated from surface seawater of the Bering Sea and Chukchi Sea.</title>
        <authorList>
            <person name="Li C."/>
            <person name="Lai Q."/>
            <person name="Li G."/>
            <person name="Dong C."/>
            <person name="Wang J."/>
            <person name="Liao Y."/>
            <person name="Shao Z."/>
        </authorList>
    </citation>
    <scope>NUCLEOTIDE SEQUENCE [LARGE SCALE GENOMIC DNA]</scope>
    <source>
        <strain evidence="9 10">VP2</strain>
    </source>
</reference>
<evidence type="ECO:0000313" key="10">
    <source>
        <dbReference type="Proteomes" id="UP000024816"/>
    </source>
</evidence>
<dbReference type="InterPro" id="IPR006694">
    <property type="entry name" value="Fatty_acid_hydroxylase"/>
</dbReference>
<dbReference type="PANTHER" id="PTHR21624:SF1">
    <property type="entry name" value="ALKYLGLYCEROL MONOOXYGENASE"/>
    <property type="match status" value="1"/>
</dbReference>
<keyword evidence="10" id="KW-1185">Reference proteome</keyword>
<feature type="transmembrane region" description="Helical" evidence="7">
    <location>
        <begin position="12"/>
        <end position="31"/>
    </location>
</feature>
<evidence type="ECO:0000256" key="7">
    <source>
        <dbReference type="SAM" id="Phobius"/>
    </source>
</evidence>
<evidence type="ECO:0000256" key="4">
    <source>
        <dbReference type="ARBA" id="ARBA00023002"/>
    </source>
</evidence>
<comment type="caution">
    <text evidence="9">The sequence shown here is derived from an EMBL/GenBank/DDBJ whole genome shotgun (WGS) entry which is preliminary data.</text>
</comment>
<evidence type="ECO:0000256" key="3">
    <source>
        <dbReference type="ARBA" id="ARBA00022989"/>
    </source>
</evidence>
<evidence type="ECO:0000256" key="6">
    <source>
        <dbReference type="ARBA" id="ARBA00023136"/>
    </source>
</evidence>
<dbReference type="GO" id="GO:0008610">
    <property type="term" value="P:lipid biosynthetic process"/>
    <property type="evidence" value="ECO:0007669"/>
    <property type="project" value="InterPro"/>
</dbReference>
<dbReference type="STRING" id="1280952.HJA_02150"/>
<proteinExistence type="predicted"/>
<sequence>MPDHTFTLSDALWVYLATLIIFIIEALTGRLRTYTRRDFGLTVLTFLTNSATTRPLMALAVGYLAAWLVPAGAGFAASVPIWQAALIVFFTVEFAFYWIHRWGHVGQKKGHKLAWLWKIHRTHHSATTMNSSIVQRQNIFWAVFTPHIWMIALFIYAGMEPGVAIYMVVFYLWNTFTHMHWRADARLLSSPAFRALSHVFIMPTMHHAHHGYGKNGKMYCNYGLCLSVFDWMFGTLFLPDDQPSRYGVPGGQVHWAEEAFYPLNLFGKRPKEQPAYSTATEGDLP</sequence>
<evidence type="ECO:0000256" key="5">
    <source>
        <dbReference type="ARBA" id="ARBA00023098"/>
    </source>
</evidence>
<evidence type="ECO:0000259" key="8">
    <source>
        <dbReference type="Pfam" id="PF04116"/>
    </source>
</evidence>
<gene>
    <name evidence="9" type="ORF">HJA_02150</name>
</gene>
<name>A0A059FL14_9PROT</name>
<keyword evidence="6 7" id="KW-0472">Membrane</keyword>
<feature type="transmembrane region" description="Helical" evidence="7">
    <location>
        <begin position="81"/>
        <end position="99"/>
    </location>
</feature>
<comment type="subcellular location">
    <subcellularLocation>
        <location evidence="1">Endomembrane system</location>
        <topology evidence="1">Multi-pass membrane protein</topology>
    </subcellularLocation>
</comment>
<keyword evidence="5" id="KW-0443">Lipid metabolism</keyword>
<keyword evidence="3 7" id="KW-1133">Transmembrane helix</keyword>
<keyword evidence="2 7" id="KW-0812">Transmembrane</keyword>
<organism evidence="9 10">
    <name type="scientific">Hyphomonas jannaschiana VP2</name>
    <dbReference type="NCBI Taxonomy" id="1280952"/>
    <lineage>
        <taxon>Bacteria</taxon>
        <taxon>Pseudomonadati</taxon>
        <taxon>Pseudomonadota</taxon>
        <taxon>Alphaproteobacteria</taxon>
        <taxon>Hyphomonadales</taxon>
        <taxon>Hyphomonadaceae</taxon>
        <taxon>Hyphomonas</taxon>
    </lineage>
</organism>
<accession>A0A059FL14</accession>
<dbReference type="AlphaFoldDB" id="A0A059FL14"/>
<dbReference type="GO" id="GO:0005506">
    <property type="term" value="F:iron ion binding"/>
    <property type="evidence" value="ECO:0007669"/>
    <property type="project" value="InterPro"/>
</dbReference>
<evidence type="ECO:0000256" key="1">
    <source>
        <dbReference type="ARBA" id="ARBA00004127"/>
    </source>
</evidence>
<dbReference type="RefSeq" id="WP_035569173.1">
    <property type="nucleotide sequence ID" value="NZ_ARYJ01000001.1"/>
</dbReference>
<keyword evidence="4" id="KW-0560">Oxidoreductase</keyword>
<dbReference type="PATRIC" id="fig|1280952.3.peg.436"/>